<feature type="transmembrane region" description="Helical" evidence="6">
    <location>
        <begin position="302"/>
        <end position="331"/>
    </location>
</feature>
<feature type="transmembrane region" description="Helical" evidence="6">
    <location>
        <begin position="78"/>
        <end position="100"/>
    </location>
</feature>
<sequence>MALDQSQVKHASSFKEQFTARAIIIGVVGSIILTCSSMFVALKASSLPWPIMFVALASMFALKAMGNTNVNEINVAHTCMSAGAMVAGGLAFTIPGIFILNNDAEFSILKVMLVTVGGTVLGLIFTSLIRKHFVVEADMPYAMGQAAAEVVVVGDEGGKQTGALFGSLGIAGLWTALRDWFAAVPAMTNFGFMQKFGSMGGIWWSPMMIAVGYLIGPATIFVWFLGAVIGDFGILMGGQASGLWDAATASGIKSSLGLGWMVGVGLAITAKEIIPRAKSIFGGMFSKGQAGDAIVPMRWAPIVILILAVSFIFVLDLPVVAVIITLLGVWLTTAMSSQCVGQSGINPMEVFGIFVMAIAKVACNLEVTQAVFVAGIVAIAAGLTGDVMNDFKSGSILHTDPKAQWYGEVIGGVIGAVVASGVMLVLVKAYGGGVFGSEMFPAAQAAAVASVVGGIANVPVFFGGLIASIVIYFITPRFTMLGLGIYLPFYLSFTACLGGLVRFITEKAAPKFAQGSTGNVIASGLLAGEGCVGVVIALVQAIQILTAA</sequence>
<gene>
    <name evidence="7" type="ORF">MM59RIKEN_14820</name>
</gene>
<feature type="transmembrane region" description="Helical" evidence="6">
    <location>
        <begin position="447"/>
        <end position="473"/>
    </location>
</feature>
<feature type="transmembrane region" description="Helical" evidence="6">
    <location>
        <begin position="525"/>
        <end position="545"/>
    </location>
</feature>
<dbReference type="InterPro" id="IPR004813">
    <property type="entry name" value="OPT"/>
</dbReference>
<evidence type="ECO:0000256" key="6">
    <source>
        <dbReference type="SAM" id="Phobius"/>
    </source>
</evidence>
<dbReference type="Pfam" id="PF03169">
    <property type="entry name" value="OPT"/>
    <property type="match status" value="1"/>
</dbReference>
<dbReference type="KEGG" id="pfaa:MM59RIKEN_14820"/>
<reference evidence="7" key="1">
    <citation type="submission" date="2020-09" db="EMBL/GenBank/DDBJ databases">
        <title>New species isolated from human feces.</title>
        <authorList>
            <person name="Kitahara M."/>
            <person name="Shigeno Y."/>
            <person name="Shime M."/>
            <person name="Matsumoto Y."/>
            <person name="Nakamura S."/>
            <person name="Motooka D."/>
            <person name="Fukuoka S."/>
            <person name="Nishikawa H."/>
            <person name="Benno Y."/>
        </authorList>
    </citation>
    <scope>NUCLEOTIDE SEQUENCE</scope>
    <source>
        <strain evidence="7">MM59</strain>
    </source>
</reference>
<evidence type="ECO:0000256" key="2">
    <source>
        <dbReference type="ARBA" id="ARBA00022448"/>
    </source>
</evidence>
<evidence type="ECO:0000313" key="7">
    <source>
        <dbReference type="EMBL" id="BCK84163.1"/>
    </source>
</evidence>
<dbReference type="EMBL" id="AP023420">
    <property type="protein sequence ID" value="BCK84163.1"/>
    <property type="molecule type" value="Genomic_DNA"/>
</dbReference>
<feature type="transmembrane region" description="Helical" evidence="6">
    <location>
        <begin position="351"/>
        <end position="384"/>
    </location>
</feature>
<evidence type="ECO:0000256" key="3">
    <source>
        <dbReference type="ARBA" id="ARBA00022692"/>
    </source>
</evidence>
<dbReference type="GO" id="GO:0016020">
    <property type="term" value="C:membrane"/>
    <property type="evidence" value="ECO:0007669"/>
    <property type="project" value="UniProtKB-SubCell"/>
</dbReference>
<comment type="subcellular location">
    <subcellularLocation>
        <location evidence="1">Membrane</location>
        <topology evidence="1">Multi-pass membrane protein</topology>
    </subcellularLocation>
</comment>
<dbReference type="InterPro" id="IPR045035">
    <property type="entry name" value="YSL-like"/>
</dbReference>
<keyword evidence="2" id="KW-0813">Transport</keyword>
<feature type="transmembrane region" description="Helical" evidence="6">
    <location>
        <begin position="20"/>
        <end position="41"/>
    </location>
</feature>
<feature type="transmembrane region" description="Helical" evidence="6">
    <location>
        <begin position="246"/>
        <end position="268"/>
    </location>
</feature>
<keyword evidence="4 6" id="KW-1133">Transmembrane helix</keyword>
<keyword evidence="5 6" id="KW-0472">Membrane</keyword>
<organism evidence="7 8">
    <name type="scientific">Pusillibacter faecalis</name>
    <dbReference type="NCBI Taxonomy" id="2714358"/>
    <lineage>
        <taxon>Bacteria</taxon>
        <taxon>Bacillati</taxon>
        <taxon>Bacillota</taxon>
        <taxon>Clostridia</taxon>
        <taxon>Eubacteriales</taxon>
        <taxon>Oscillospiraceae</taxon>
        <taxon>Pusillibacter</taxon>
    </lineage>
</organism>
<dbReference type="PANTHER" id="PTHR31645:SF0">
    <property type="entry name" value="OLIGOPEPTIDE TRANSPORTER YGL114W-RELATED"/>
    <property type="match status" value="1"/>
</dbReference>
<dbReference type="PANTHER" id="PTHR31645">
    <property type="entry name" value="OLIGOPEPTIDE TRANSPORTER YGL114W-RELATED"/>
    <property type="match status" value="1"/>
</dbReference>
<dbReference type="GO" id="GO:0035673">
    <property type="term" value="F:oligopeptide transmembrane transporter activity"/>
    <property type="evidence" value="ECO:0007669"/>
    <property type="project" value="InterPro"/>
</dbReference>
<feature type="transmembrane region" description="Helical" evidence="6">
    <location>
        <begin position="202"/>
        <end position="226"/>
    </location>
</feature>
<dbReference type="AlphaFoldDB" id="A0A810QI90"/>
<name>A0A810QI90_9FIRM</name>
<feature type="transmembrane region" description="Helical" evidence="6">
    <location>
        <begin position="47"/>
        <end position="66"/>
    </location>
</feature>
<evidence type="ECO:0000256" key="4">
    <source>
        <dbReference type="ARBA" id="ARBA00022989"/>
    </source>
</evidence>
<evidence type="ECO:0000313" key="8">
    <source>
        <dbReference type="Proteomes" id="UP000679848"/>
    </source>
</evidence>
<feature type="transmembrane region" description="Helical" evidence="6">
    <location>
        <begin position="405"/>
        <end position="427"/>
    </location>
</feature>
<proteinExistence type="predicted"/>
<dbReference type="Proteomes" id="UP000679848">
    <property type="component" value="Chromosome"/>
</dbReference>
<keyword evidence="8" id="KW-1185">Reference proteome</keyword>
<feature type="transmembrane region" description="Helical" evidence="6">
    <location>
        <begin position="485"/>
        <end position="505"/>
    </location>
</feature>
<protein>
    <submittedName>
        <fullName evidence="7">Oligopeptide transporter, OPT family</fullName>
    </submittedName>
</protein>
<evidence type="ECO:0000256" key="5">
    <source>
        <dbReference type="ARBA" id="ARBA00023136"/>
    </source>
</evidence>
<feature type="transmembrane region" description="Helical" evidence="6">
    <location>
        <begin position="106"/>
        <end position="129"/>
    </location>
</feature>
<keyword evidence="3 6" id="KW-0812">Transmembrane</keyword>
<dbReference type="RefSeq" id="WP_187030108.1">
    <property type="nucleotide sequence ID" value="NZ_AP023420.1"/>
</dbReference>
<evidence type="ECO:0000256" key="1">
    <source>
        <dbReference type="ARBA" id="ARBA00004141"/>
    </source>
</evidence>
<accession>A0A810QI90</accession>